<accession>A0ABW5EHK7</accession>
<evidence type="ECO:0000259" key="3">
    <source>
        <dbReference type="PROSITE" id="PS50112"/>
    </source>
</evidence>
<dbReference type="SUPFAM" id="SSF58104">
    <property type="entry name" value="Methyl-accepting chemotaxis protein (MCP) signaling domain"/>
    <property type="match status" value="1"/>
</dbReference>
<evidence type="ECO:0000259" key="4">
    <source>
        <dbReference type="PROSITE" id="PS50113"/>
    </source>
</evidence>
<dbReference type="NCBIfam" id="TIGR00229">
    <property type="entry name" value="sensory_box"/>
    <property type="match status" value="2"/>
</dbReference>
<dbReference type="SUPFAM" id="SSF55785">
    <property type="entry name" value="PYP-like sensor domain (PAS domain)"/>
    <property type="match status" value="2"/>
</dbReference>
<dbReference type="InterPro" id="IPR035965">
    <property type="entry name" value="PAS-like_dom_sf"/>
</dbReference>
<proteinExistence type="predicted"/>
<comment type="caution">
    <text evidence="5">The sequence shown here is derived from an EMBL/GenBank/DDBJ whole genome shotgun (WGS) entry which is preliminary data.</text>
</comment>
<dbReference type="SMART" id="SM00091">
    <property type="entry name" value="PAS"/>
    <property type="match status" value="2"/>
</dbReference>
<feature type="domain" description="PAS" evidence="3">
    <location>
        <begin position="156"/>
        <end position="197"/>
    </location>
</feature>
<feature type="domain" description="PAS" evidence="3">
    <location>
        <begin position="34"/>
        <end position="64"/>
    </location>
</feature>
<dbReference type="PROSITE" id="PS50111">
    <property type="entry name" value="CHEMOTAXIS_TRANSDUC_2"/>
    <property type="match status" value="1"/>
</dbReference>
<evidence type="ECO:0000259" key="2">
    <source>
        <dbReference type="PROSITE" id="PS50111"/>
    </source>
</evidence>
<dbReference type="CDD" id="cd00130">
    <property type="entry name" value="PAS"/>
    <property type="match status" value="2"/>
</dbReference>
<dbReference type="SMART" id="SM00283">
    <property type="entry name" value="MA"/>
    <property type="match status" value="1"/>
</dbReference>
<dbReference type="InterPro" id="IPR000014">
    <property type="entry name" value="PAS"/>
</dbReference>
<dbReference type="PANTHER" id="PTHR24422">
    <property type="entry name" value="CHEMOTAXIS PROTEIN METHYLTRANSFERASE"/>
    <property type="match status" value="1"/>
</dbReference>
<dbReference type="Gene3D" id="1.10.287.950">
    <property type="entry name" value="Methyl-accepting chemotaxis protein"/>
    <property type="match status" value="1"/>
</dbReference>
<dbReference type="InterPro" id="IPR050903">
    <property type="entry name" value="Bact_Chemotaxis_MeTrfase"/>
</dbReference>
<keyword evidence="6" id="KW-1185">Reference proteome</keyword>
<feature type="domain" description="Methyl-accepting transducer" evidence="2">
    <location>
        <begin position="261"/>
        <end position="451"/>
    </location>
</feature>
<evidence type="ECO:0000313" key="5">
    <source>
        <dbReference type="EMBL" id="MFD2317358.1"/>
    </source>
</evidence>
<feature type="domain" description="PAC" evidence="4">
    <location>
        <begin position="93"/>
        <end position="145"/>
    </location>
</feature>
<dbReference type="InterPro" id="IPR000700">
    <property type="entry name" value="PAS-assoc_C"/>
</dbReference>
<dbReference type="PROSITE" id="PS50112">
    <property type="entry name" value="PAS"/>
    <property type="match status" value="2"/>
</dbReference>
<dbReference type="Pfam" id="PF08448">
    <property type="entry name" value="PAS_4"/>
    <property type="match status" value="2"/>
</dbReference>
<dbReference type="Proteomes" id="UP001597287">
    <property type="component" value="Unassembled WGS sequence"/>
</dbReference>
<keyword evidence="1" id="KW-0807">Transducer</keyword>
<protein>
    <submittedName>
        <fullName evidence="5">Methyl-accepting chemotaxis protein</fullName>
    </submittedName>
</protein>
<feature type="domain" description="PAC" evidence="4">
    <location>
        <begin position="213"/>
        <end position="267"/>
    </location>
</feature>
<dbReference type="InterPro" id="IPR013656">
    <property type="entry name" value="PAS_4"/>
</dbReference>
<reference evidence="6" key="1">
    <citation type="journal article" date="2019" name="Int. J. Syst. Evol. Microbiol.">
        <title>The Global Catalogue of Microorganisms (GCM) 10K type strain sequencing project: providing services to taxonomists for standard genome sequencing and annotation.</title>
        <authorList>
            <consortium name="The Broad Institute Genomics Platform"/>
            <consortium name="The Broad Institute Genome Sequencing Center for Infectious Disease"/>
            <person name="Wu L."/>
            <person name="Ma J."/>
        </authorList>
    </citation>
    <scope>NUCLEOTIDE SEQUENCE [LARGE SCALE GENOMIC DNA]</scope>
    <source>
        <strain evidence="6">CCUG 62793</strain>
    </source>
</reference>
<dbReference type="SMART" id="SM00086">
    <property type="entry name" value="PAC"/>
    <property type="match status" value="2"/>
</dbReference>
<dbReference type="PROSITE" id="PS50113">
    <property type="entry name" value="PAC"/>
    <property type="match status" value="2"/>
</dbReference>
<dbReference type="Pfam" id="PF00015">
    <property type="entry name" value="MCPsignal"/>
    <property type="match status" value="1"/>
</dbReference>
<dbReference type="EMBL" id="JBHUIG010000002">
    <property type="protein sequence ID" value="MFD2317358.1"/>
    <property type="molecule type" value="Genomic_DNA"/>
</dbReference>
<organism evidence="5 6">
    <name type="scientific">Delftia deserti</name>
    <dbReference type="NCBI Taxonomy" id="1651218"/>
    <lineage>
        <taxon>Bacteria</taxon>
        <taxon>Pseudomonadati</taxon>
        <taxon>Pseudomonadota</taxon>
        <taxon>Betaproteobacteria</taxon>
        <taxon>Burkholderiales</taxon>
        <taxon>Comamonadaceae</taxon>
        <taxon>Delftia</taxon>
    </lineage>
</organism>
<name>A0ABW5EHK7_9BURK</name>
<evidence type="ECO:0000313" key="6">
    <source>
        <dbReference type="Proteomes" id="UP001597287"/>
    </source>
</evidence>
<dbReference type="RefSeq" id="WP_380108714.1">
    <property type="nucleotide sequence ID" value="NZ_JBHSIH010000001.1"/>
</dbReference>
<dbReference type="Gene3D" id="3.30.450.20">
    <property type="entry name" value="PAS domain"/>
    <property type="match status" value="2"/>
</dbReference>
<dbReference type="InterPro" id="IPR004089">
    <property type="entry name" value="MCPsignal_dom"/>
</dbReference>
<gene>
    <name evidence="5" type="ORF">ACFSPV_01430</name>
</gene>
<evidence type="ECO:0000256" key="1">
    <source>
        <dbReference type="PROSITE-ProRule" id="PRU00284"/>
    </source>
</evidence>
<sequence length="488" mass="53264">MKRSAWSRILDLGGARRQVELDGQLAAIHKSQAVIEFDLQGHVLAANQNFLDTMGYEEGEVIGQHHRMFVDHQMSESPEYAAFWQRLGSGIHDAGRYRRIARDGRDVWLQASYNPIFDRHGRPFKVVKYATDITEQQRRNADAEGQLAAISKVQAIIEFDLQGNILHANRLFLQAMGYTLDEVVGRHHSMFVQPHERHSPEYAQFWRKLAGGQHDAGQYLRIGKHGRQVWIEASYNPILDADGRPFKVVKYARDITRRFTAAQTLGEAMQGLSESAEHAGQANELARQACLVAEQGGRTVHEVMGTMESISASSRKISDIIGVMDGIAFQTNILALNAAVEAARAGEQGRGFAVVAGEVRALAQNSAAAAKEIKQLIHTSVEQVALGANQVRQAGGTMQEIVDSSHQVTAIMGDVVQASMAQSARLREVTADLTAQSAAVADASREQVQRKPLPASIVPAAPQIKSAPAAAVLPVGAQRLPGTLLRMA</sequence>
<dbReference type="InterPro" id="IPR001610">
    <property type="entry name" value="PAC"/>
</dbReference>
<dbReference type="PANTHER" id="PTHR24422:SF10">
    <property type="entry name" value="CHEMOTAXIS PROTEIN METHYLTRANSFERASE 2"/>
    <property type="match status" value="1"/>
</dbReference>